<dbReference type="AlphaFoldDB" id="A0A8S1HNA5"/>
<keyword evidence="1" id="KW-1133">Transmembrane helix</keyword>
<sequence length="94" mass="11015">MDKKTSTYFSLFVTSSILFELIYLIEEQKKMVSLFTKKSTEAMAMEIVNIFRLISISGRHFDSYIFTARQNGLRLRNRLFLRNAVSLGRSIFSF</sequence>
<organism evidence="2 3">
    <name type="scientific">Caenorhabditis auriculariae</name>
    <dbReference type="NCBI Taxonomy" id="2777116"/>
    <lineage>
        <taxon>Eukaryota</taxon>
        <taxon>Metazoa</taxon>
        <taxon>Ecdysozoa</taxon>
        <taxon>Nematoda</taxon>
        <taxon>Chromadorea</taxon>
        <taxon>Rhabditida</taxon>
        <taxon>Rhabditina</taxon>
        <taxon>Rhabditomorpha</taxon>
        <taxon>Rhabditoidea</taxon>
        <taxon>Rhabditidae</taxon>
        <taxon>Peloderinae</taxon>
        <taxon>Caenorhabditis</taxon>
    </lineage>
</organism>
<accession>A0A8S1HNA5</accession>
<keyword evidence="1" id="KW-0472">Membrane</keyword>
<comment type="caution">
    <text evidence="2">The sequence shown here is derived from an EMBL/GenBank/DDBJ whole genome shotgun (WGS) entry which is preliminary data.</text>
</comment>
<keyword evidence="3" id="KW-1185">Reference proteome</keyword>
<feature type="transmembrane region" description="Helical" evidence="1">
    <location>
        <begin position="6"/>
        <end position="25"/>
    </location>
</feature>
<keyword evidence="1" id="KW-0812">Transmembrane</keyword>
<evidence type="ECO:0000313" key="3">
    <source>
        <dbReference type="Proteomes" id="UP000835052"/>
    </source>
</evidence>
<proteinExistence type="predicted"/>
<name>A0A8S1HNA5_9PELO</name>
<protein>
    <submittedName>
        <fullName evidence="2">Uncharacterized protein</fullName>
    </submittedName>
</protein>
<reference evidence="2" key="1">
    <citation type="submission" date="2020-10" db="EMBL/GenBank/DDBJ databases">
        <authorList>
            <person name="Kikuchi T."/>
        </authorList>
    </citation>
    <scope>NUCLEOTIDE SEQUENCE</scope>
    <source>
        <strain evidence="2">NKZ352</strain>
    </source>
</reference>
<gene>
    <name evidence="2" type="ORF">CAUJ_LOCUS11777</name>
</gene>
<evidence type="ECO:0000313" key="2">
    <source>
        <dbReference type="EMBL" id="CAD6195859.1"/>
    </source>
</evidence>
<dbReference type="EMBL" id="CAJGYM010000061">
    <property type="protein sequence ID" value="CAD6195859.1"/>
    <property type="molecule type" value="Genomic_DNA"/>
</dbReference>
<dbReference type="Proteomes" id="UP000835052">
    <property type="component" value="Unassembled WGS sequence"/>
</dbReference>
<evidence type="ECO:0000256" key="1">
    <source>
        <dbReference type="SAM" id="Phobius"/>
    </source>
</evidence>